<organism evidence="2">
    <name type="scientific">Rhipicephalus zambeziensis</name>
    <dbReference type="NCBI Taxonomy" id="60191"/>
    <lineage>
        <taxon>Eukaryota</taxon>
        <taxon>Metazoa</taxon>
        <taxon>Ecdysozoa</taxon>
        <taxon>Arthropoda</taxon>
        <taxon>Chelicerata</taxon>
        <taxon>Arachnida</taxon>
        <taxon>Acari</taxon>
        <taxon>Parasitiformes</taxon>
        <taxon>Ixodida</taxon>
        <taxon>Ixodoidea</taxon>
        <taxon>Ixodidae</taxon>
        <taxon>Rhipicephalinae</taxon>
        <taxon>Rhipicephalus</taxon>
        <taxon>Rhipicephalus</taxon>
    </lineage>
</organism>
<protein>
    <submittedName>
        <fullName evidence="2">Uncharacterized protein</fullName>
    </submittedName>
</protein>
<reference evidence="2" key="1">
    <citation type="journal article" date="2017" name="Parasit. Vectors">
        <title>Sialotranscriptomics of Rhipicephalus zambeziensis reveals intricate expression profiles of secretory proteins and suggests tight temporal transcriptional regulation during blood-feeding.</title>
        <authorList>
            <person name="de Castro M.H."/>
            <person name="de Klerk D."/>
            <person name="Pienaar R."/>
            <person name="Rees D.J.G."/>
            <person name="Mans B.J."/>
        </authorList>
    </citation>
    <scope>NUCLEOTIDE SEQUENCE</scope>
    <source>
        <tissue evidence="2">Salivary glands</tissue>
    </source>
</reference>
<dbReference type="EMBL" id="GFPF01003527">
    <property type="protein sequence ID" value="MAA14673.1"/>
    <property type="molecule type" value="Transcribed_RNA"/>
</dbReference>
<name>A0A224YKE6_9ACAR</name>
<accession>A0A224YKE6</accession>
<evidence type="ECO:0000313" key="2">
    <source>
        <dbReference type="EMBL" id="MAA14673.1"/>
    </source>
</evidence>
<proteinExistence type="predicted"/>
<dbReference type="AlphaFoldDB" id="A0A224YKE6"/>
<evidence type="ECO:0000256" key="1">
    <source>
        <dbReference type="SAM" id="MobiDB-lite"/>
    </source>
</evidence>
<feature type="region of interest" description="Disordered" evidence="1">
    <location>
        <begin position="81"/>
        <end position="101"/>
    </location>
</feature>
<feature type="compositionally biased region" description="Basic residues" evidence="1">
    <location>
        <begin position="83"/>
        <end position="101"/>
    </location>
</feature>
<sequence>MSKGKGNSVMVGPISCPPKKTTAERASPYAFATLGSLNSHLSDTMKSTVGSRMQHNETIGTQNKQIHRYCIVPSYNYLEKYHATKTRHEKKKKKKKKKSKM</sequence>